<organism evidence="2">
    <name type="scientific">Thermosphaera aggregans</name>
    <dbReference type="NCBI Taxonomy" id="54254"/>
    <lineage>
        <taxon>Archaea</taxon>
        <taxon>Thermoproteota</taxon>
        <taxon>Thermoprotei</taxon>
        <taxon>Desulfurococcales</taxon>
        <taxon>Desulfurococcaceae</taxon>
        <taxon>Thermosphaera</taxon>
    </lineage>
</organism>
<protein>
    <submittedName>
        <fullName evidence="2">Glycosyltransferase</fullName>
    </submittedName>
</protein>
<dbReference type="Gene3D" id="3.40.50.2000">
    <property type="entry name" value="Glycogen Phosphorylase B"/>
    <property type="match status" value="1"/>
</dbReference>
<comment type="caution">
    <text evidence="2">The sequence shown here is derived from an EMBL/GenBank/DDBJ whole genome shotgun (WGS) entry which is preliminary data.</text>
</comment>
<gene>
    <name evidence="2" type="ORF">ENP55_06155</name>
</gene>
<accession>A0A7C2FRH6</accession>
<reference evidence="2" key="1">
    <citation type="journal article" date="2020" name="mSystems">
        <title>Genome- and Community-Level Interaction Insights into Carbon Utilization and Element Cycling Functions of Hydrothermarchaeota in Hydrothermal Sediment.</title>
        <authorList>
            <person name="Zhou Z."/>
            <person name="Liu Y."/>
            <person name="Xu W."/>
            <person name="Pan J."/>
            <person name="Luo Z.H."/>
            <person name="Li M."/>
        </authorList>
    </citation>
    <scope>NUCLEOTIDE SEQUENCE [LARGE SCALE GENOMIC DNA]</scope>
    <source>
        <strain evidence="2">SpSt-23</strain>
    </source>
</reference>
<dbReference type="PANTHER" id="PTHR45919:SF1">
    <property type="entry name" value="GDP-MAN:MAN(3)GLCNAC(2)-PP-DOL ALPHA-1,2-MANNOSYLTRANSFERASE"/>
    <property type="match status" value="1"/>
</dbReference>
<dbReference type="GO" id="GO:0006487">
    <property type="term" value="P:protein N-linked glycosylation"/>
    <property type="evidence" value="ECO:0007669"/>
    <property type="project" value="TreeGrafter"/>
</dbReference>
<feature type="domain" description="Glycosyl transferase family 1" evidence="1">
    <location>
        <begin position="180"/>
        <end position="348"/>
    </location>
</feature>
<dbReference type="AlphaFoldDB" id="A0A7C2FRH6"/>
<dbReference type="CDD" id="cd03801">
    <property type="entry name" value="GT4_PimA-like"/>
    <property type="match status" value="1"/>
</dbReference>
<proteinExistence type="predicted"/>
<dbReference type="SUPFAM" id="SSF53756">
    <property type="entry name" value="UDP-Glycosyltransferase/glycogen phosphorylase"/>
    <property type="match status" value="1"/>
</dbReference>
<dbReference type="GO" id="GO:0016020">
    <property type="term" value="C:membrane"/>
    <property type="evidence" value="ECO:0007669"/>
    <property type="project" value="TreeGrafter"/>
</dbReference>
<sequence>MTKNIVVKHHMINTMVMGPGGSEYVTIETAIAFAKKGFEVYIDSWTLRKPEELLRIAEFFGIGADELENYDIGLGEPPKKPVLTVNTSGDAISGIGDVIYFHYPSLMPHDTYYPGVKGIGGIVGKAYSLVNAIAFPFVFKKAKAYVANSSFTARFLRRYYGINPVIIHPPANLKSLLTQEPLGFHERKPYVLTVSRISPEKMPERAVELATLLKARKINVKVVLAGSLSEYNNDLYHNLRNAIAEGGLEEYLEIIPNLPRSKLLDLYRESLLYIHLTPREHFGISIVEAMAAGTPVITPIDSGGWSDIGNYNPNIVKPYETLHEAVEIIGRLAGDKEEWEKLSRNVRTRSFFFDRESFHFKVYQALRKYITKR</sequence>
<evidence type="ECO:0000313" key="2">
    <source>
        <dbReference type="EMBL" id="HEF87843.1"/>
    </source>
</evidence>
<dbReference type="Pfam" id="PF00534">
    <property type="entry name" value="Glycos_transf_1"/>
    <property type="match status" value="1"/>
</dbReference>
<name>A0A7C2FRH6_9CREN</name>
<dbReference type="PANTHER" id="PTHR45919">
    <property type="entry name" value="GDP-MAN:MAN(3)GLCNAC(2)-PP-DOL ALPHA-1,2-MANNOSYLTRANSFERASE"/>
    <property type="match status" value="1"/>
</dbReference>
<dbReference type="InterPro" id="IPR001296">
    <property type="entry name" value="Glyco_trans_1"/>
</dbReference>
<dbReference type="GO" id="GO:0004377">
    <property type="term" value="F:GDP-Man:Man(3)GlcNAc(2)-PP-Dol alpha-1,2-mannosyltransferase activity"/>
    <property type="evidence" value="ECO:0007669"/>
    <property type="project" value="InterPro"/>
</dbReference>
<evidence type="ECO:0000259" key="1">
    <source>
        <dbReference type="Pfam" id="PF00534"/>
    </source>
</evidence>
<dbReference type="InterPro" id="IPR038013">
    <property type="entry name" value="ALG11"/>
</dbReference>
<keyword evidence="2" id="KW-0808">Transferase</keyword>
<dbReference type="EMBL" id="DSJT01000034">
    <property type="protein sequence ID" value="HEF87843.1"/>
    <property type="molecule type" value="Genomic_DNA"/>
</dbReference>